<reference evidence="4 5" key="1">
    <citation type="submission" date="2019-08" db="EMBL/GenBank/DDBJ databases">
        <title>Calorimonas adulescens gen. nov., sp. nov., an anaerobic thermophilic bacterium from Sakhalin hot spring.</title>
        <authorList>
            <person name="Khomyakova M.A."/>
            <person name="Merkel A.Y."/>
            <person name="Novikov A."/>
            <person name="Bonch-Osmolovskaya E.A."/>
            <person name="Slobodkin A.I."/>
        </authorList>
    </citation>
    <scope>NUCLEOTIDE SEQUENCE [LARGE SCALE GENOMIC DNA]</scope>
    <source>
        <strain evidence="4 5">A05MB</strain>
    </source>
</reference>
<dbReference type="Pfam" id="PF18912">
    <property type="entry name" value="DZR_2"/>
    <property type="match status" value="1"/>
</dbReference>
<dbReference type="AlphaFoldDB" id="A0A5D8QFE5"/>
<dbReference type="PANTHER" id="PTHR47505:SF1">
    <property type="entry name" value="DNA UTILIZATION PROTEIN YHGH"/>
    <property type="match status" value="1"/>
</dbReference>
<dbReference type="Proteomes" id="UP000322976">
    <property type="component" value="Unassembled WGS sequence"/>
</dbReference>
<dbReference type="SUPFAM" id="SSF53271">
    <property type="entry name" value="PRTase-like"/>
    <property type="match status" value="1"/>
</dbReference>
<evidence type="ECO:0000256" key="1">
    <source>
        <dbReference type="ARBA" id="ARBA00008007"/>
    </source>
</evidence>
<dbReference type="EMBL" id="VTPS01000002">
    <property type="protein sequence ID" value="TZE83147.1"/>
    <property type="molecule type" value="Genomic_DNA"/>
</dbReference>
<dbReference type="InterPro" id="IPR044005">
    <property type="entry name" value="DZR_2"/>
</dbReference>
<comment type="similarity">
    <text evidence="1">Belongs to the ComF/GntX family.</text>
</comment>
<sequence>METQNTAGLSYLSYVVKNIGSLVFPHHCAMCGRPLEDGYFCEECYDKLPFINGNTCFICGCELPDGFDMCEECAETGHYFYRNISVFKYTREFSSIVHKFKYHGHRYLARPFAEQMSIKIKEMDFPVDYIIPVPLHHEKEEERGYNQSYLLAKYIGKTLGIKVLDDVLIRDMYTESQTMLKKERRKENVCGAFSVKNRIIVHSKIILLIDDILTTGSTLDECARVLLDNGVKKVYTATLATGR</sequence>
<evidence type="ECO:0000313" key="4">
    <source>
        <dbReference type="EMBL" id="TZE83147.1"/>
    </source>
</evidence>
<dbReference type="RefSeq" id="WP_149544344.1">
    <property type="nucleotide sequence ID" value="NZ_VTPS01000002.1"/>
</dbReference>
<dbReference type="InterPro" id="IPR000836">
    <property type="entry name" value="PRTase_dom"/>
</dbReference>
<dbReference type="CDD" id="cd06223">
    <property type="entry name" value="PRTases_typeI"/>
    <property type="match status" value="1"/>
</dbReference>
<evidence type="ECO:0000259" key="3">
    <source>
        <dbReference type="Pfam" id="PF18912"/>
    </source>
</evidence>
<comment type="caution">
    <text evidence="4">The sequence shown here is derived from an EMBL/GenBank/DDBJ whole genome shotgun (WGS) entry which is preliminary data.</text>
</comment>
<feature type="domain" description="Double zinc ribbon" evidence="3">
    <location>
        <begin position="21"/>
        <end position="74"/>
    </location>
</feature>
<evidence type="ECO:0000313" key="5">
    <source>
        <dbReference type="Proteomes" id="UP000322976"/>
    </source>
</evidence>
<accession>A0A5D8QFE5</accession>
<organism evidence="4 5">
    <name type="scientific">Calorimonas adulescens</name>
    <dbReference type="NCBI Taxonomy" id="2606906"/>
    <lineage>
        <taxon>Bacteria</taxon>
        <taxon>Bacillati</taxon>
        <taxon>Bacillota</taxon>
        <taxon>Clostridia</taxon>
        <taxon>Thermoanaerobacterales</taxon>
        <taxon>Thermoanaerobacteraceae</taxon>
        <taxon>Calorimonas</taxon>
    </lineage>
</organism>
<dbReference type="PANTHER" id="PTHR47505">
    <property type="entry name" value="DNA UTILIZATION PROTEIN YHGH"/>
    <property type="match status" value="1"/>
</dbReference>
<proteinExistence type="inferred from homology"/>
<dbReference type="Gene3D" id="3.40.50.2020">
    <property type="match status" value="1"/>
</dbReference>
<name>A0A5D8QFE5_9THEO</name>
<dbReference type="Pfam" id="PF00156">
    <property type="entry name" value="Pribosyltran"/>
    <property type="match status" value="1"/>
</dbReference>
<dbReference type="InterPro" id="IPR051910">
    <property type="entry name" value="ComF/GntX_DNA_util-trans"/>
</dbReference>
<keyword evidence="5" id="KW-1185">Reference proteome</keyword>
<dbReference type="InterPro" id="IPR029057">
    <property type="entry name" value="PRTase-like"/>
</dbReference>
<protein>
    <submittedName>
        <fullName evidence="4">ComF family protein</fullName>
    </submittedName>
</protein>
<evidence type="ECO:0000259" key="2">
    <source>
        <dbReference type="Pfam" id="PF00156"/>
    </source>
</evidence>
<feature type="domain" description="Phosphoribosyltransferase" evidence="2">
    <location>
        <begin position="180"/>
        <end position="241"/>
    </location>
</feature>
<gene>
    <name evidence="4" type="ORF">FWJ32_02155</name>
</gene>